<dbReference type="RefSeq" id="WP_058224744.1">
    <property type="nucleotide sequence ID" value="NZ_LKLS01000087.1"/>
</dbReference>
<evidence type="ECO:0000256" key="2">
    <source>
        <dbReference type="ARBA" id="ARBA00022737"/>
    </source>
</evidence>
<dbReference type="CDD" id="cd03349">
    <property type="entry name" value="LbH_XAT"/>
    <property type="match status" value="1"/>
</dbReference>
<dbReference type="GO" id="GO:0006629">
    <property type="term" value="P:lipid metabolic process"/>
    <property type="evidence" value="ECO:0007669"/>
    <property type="project" value="InterPro"/>
</dbReference>
<proteinExistence type="predicted"/>
<dbReference type="Proteomes" id="UP000053612">
    <property type="component" value="Unassembled WGS sequence"/>
</dbReference>
<gene>
    <name evidence="4" type="ORF">LMG9449_0799</name>
</gene>
<protein>
    <submittedName>
        <fullName evidence="4">Glycerophosphoryl diester phosphodiesterase</fullName>
    </submittedName>
</protein>
<dbReference type="PANTHER" id="PTHR46211">
    <property type="entry name" value="GLYCEROPHOSPHORYL DIESTER PHOSPHODIESTERASE"/>
    <property type="match status" value="1"/>
</dbReference>
<evidence type="ECO:0000259" key="3">
    <source>
        <dbReference type="PROSITE" id="PS51704"/>
    </source>
</evidence>
<keyword evidence="2" id="KW-0677">Repeat</keyword>
<dbReference type="EMBL" id="LKLS01000087">
    <property type="protein sequence ID" value="KSU19568.1"/>
    <property type="molecule type" value="Genomic_DNA"/>
</dbReference>
<dbReference type="AlphaFoldDB" id="A0A0V8E142"/>
<dbReference type="PROSITE" id="PS00101">
    <property type="entry name" value="HEXAPEP_TRANSFERASES"/>
    <property type="match status" value="1"/>
</dbReference>
<name>A0A0V8E142_LACLL</name>
<dbReference type="Gene3D" id="3.20.20.190">
    <property type="entry name" value="Phosphatidylinositol (PI) phosphodiesterase"/>
    <property type="match status" value="1"/>
</dbReference>
<dbReference type="Pfam" id="PF03009">
    <property type="entry name" value="GDPD"/>
    <property type="match status" value="1"/>
</dbReference>
<dbReference type="GO" id="GO:0016740">
    <property type="term" value="F:transferase activity"/>
    <property type="evidence" value="ECO:0007669"/>
    <property type="project" value="UniProtKB-KW"/>
</dbReference>
<dbReference type="GO" id="GO:0008081">
    <property type="term" value="F:phosphoric diester hydrolase activity"/>
    <property type="evidence" value="ECO:0007669"/>
    <property type="project" value="InterPro"/>
</dbReference>
<dbReference type="PANTHER" id="PTHR46211:SF1">
    <property type="entry name" value="GLYCEROPHOSPHODIESTER PHOSPHODIESTERASE, CYTOPLASMIC"/>
    <property type="match status" value="1"/>
</dbReference>
<dbReference type="SUPFAM" id="SSF51161">
    <property type="entry name" value="Trimeric LpxA-like enzymes"/>
    <property type="match status" value="1"/>
</dbReference>
<feature type="domain" description="GP-PDE" evidence="3">
    <location>
        <begin position="5"/>
        <end position="252"/>
    </location>
</feature>
<sequence>MKNNTKVFAHRGGGLSAPENTLAAFSRAIKQNVSGIELDVQLSKDNIPVVIHDAAVERTTNGKGTVSELSLKNLKSLDAGSYFSKSFEYEMIPTLEEVLNLLNEKKYAGILNIELKTDENSYEGIENIVYGIIASHQWSFSIIFSSFNLETLERLHKITNQEIAYISDGNVEKISIASKIDYITAIHLPSKIFLKLDAKVYQSKKTRIWGIPDDDTLKEVLKKNPEGVFIDDIVGAQEIIQSGNLFNLIQYNKEIRKEIMLSENNYETFLDTQFSDWRNFKTKKIKDNIFFYSDSNLIYSIRINLLNEEYKHIDFYNKAQVKPHLRVFLSKNKIIRMRYYEFNSWKRNYDVILGKNFLPVYTIEYFGNRERYIDWRFQAGKLFYKKEQFLEFINENLWKNKKISGKYKVEVNDKVVSLLNSKKVFLQRNLKFNNVEPVLTFESNLEIEPYTQQVELGGVLLSMGTSSYIKKCVLPPNTKIGRFCSIARNVRAITGIRHPQERFTTSPISLANPTEKGILPTALNPELHNDFQQVAWREERLPIIIGNDVWIGQDVLLKPGIHIGDGAIIAQRAVVTKDVPPYAIVAGVPATVRKKRFSEEVIEKLLNLKWWNYPYWDFKDIAGDDDIEVFIEKLERLIKNNEIQEYHPDILTAKDILKVTKKY</sequence>
<evidence type="ECO:0000256" key="1">
    <source>
        <dbReference type="ARBA" id="ARBA00022679"/>
    </source>
</evidence>
<dbReference type="PATRIC" id="fig|1360.109.peg.2097"/>
<dbReference type="SUPFAM" id="SSF51695">
    <property type="entry name" value="PLC-like phosphodiesterases"/>
    <property type="match status" value="1"/>
</dbReference>
<organism evidence="4 5">
    <name type="scientific">Lactococcus lactis subsp. lactis</name>
    <name type="common">Streptococcus lactis</name>
    <dbReference type="NCBI Taxonomy" id="1360"/>
    <lineage>
        <taxon>Bacteria</taxon>
        <taxon>Bacillati</taxon>
        <taxon>Bacillota</taxon>
        <taxon>Bacilli</taxon>
        <taxon>Lactobacillales</taxon>
        <taxon>Streptococcaceae</taxon>
        <taxon>Lactococcus</taxon>
    </lineage>
</organism>
<keyword evidence="1" id="KW-0808">Transferase</keyword>
<evidence type="ECO:0000313" key="5">
    <source>
        <dbReference type="Proteomes" id="UP000053612"/>
    </source>
</evidence>
<dbReference type="Pfam" id="PF00132">
    <property type="entry name" value="Hexapep"/>
    <property type="match status" value="1"/>
</dbReference>
<dbReference type="InterPro" id="IPR017946">
    <property type="entry name" value="PLC-like_Pdiesterase_TIM-brl"/>
</dbReference>
<evidence type="ECO:0000313" key="4">
    <source>
        <dbReference type="EMBL" id="KSU19568.1"/>
    </source>
</evidence>
<dbReference type="InterPro" id="IPR001451">
    <property type="entry name" value="Hexapep"/>
</dbReference>
<dbReference type="InterPro" id="IPR030395">
    <property type="entry name" value="GP_PDE_dom"/>
</dbReference>
<dbReference type="InterPro" id="IPR011004">
    <property type="entry name" value="Trimer_LpxA-like_sf"/>
</dbReference>
<dbReference type="InterPro" id="IPR018357">
    <property type="entry name" value="Hexapep_transf_CS"/>
</dbReference>
<dbReference type="Gene3D" id="2.160.10.10">
    <property type="entry name" value="Hexapeptide repeat proteins"/>
    <property type="match status" value="1"/>
</dbReference>
<reference evidence="5" key="1">
    <citation type="submission" date="2015-10" db="EMBL/GenBank/DDBJ databases">
        <title>Draft Genome Sequences of 11 Lactococcus lactis subspecies cremoris strains.</title>
        <authorList>
            <person name="Wels M."/>
            <person name="Backus L."/>
            <person name="Boekhorst J."/>
            <person name="Dijkstra A."/>
            <person name="Beerthuizen M."/>
            <person name="Kelly W."/>
            <person name="Siezen R."/>
            <person name="Bachmann H."/>
            <person name="Van Hijum S."/>
        </authorList>
    </citation>
    <scope>NUCLEOTIDE SEQUENCE [LARGE SCALE GENOMIC DNA]</scope>
    <source>
        <strain evidence="5">LMG9449</strain>
    </source>
</reference>
<dbReference type="PROSITE" id="PS51704">
    <property type="entry name" value="GP_PDE"/>
    <property type="match status" value="1"/>
</dbReference>
<accession>A0A0V8E142</accession>
<comment type="caution">
    <text evidence="4">The sequence shown here is derived from an EMBL/GenBank/DDBJ whole genome shotgun (WGS) entry which is preliminary data.</text>
</comment>